<dbReference type="RefSeq" id="WP_366190645.1">
    <property type="nucleotide sequence ID" value="NZ_JBFBVU010000001.1"/>
</dbReference>
<name>A0ABV3L145_9RHOB</name>
<reference evidence="4 5" key="1">
    <citation type="submission" date="2024-07" db="EMBL/GenBank/DDBJ databases">
        <authorList>
            <person name="Kang M."/>
        </authorList>
    </citation>
    <scope>NUCLEOTIDE SEQUENCE [LARGE SCALE GENOMIC DNA]</scope>
    <source>
        <strain evidence="4 5">DFM31</strain>
    </source>
</reference>
<dbReference type="InterPro" id="IPR008183">
    <property type="entry name" value="Aldose_1/G6P_1-epimerase"/>
</dbReference>
<dbReference type="Pfam" id="PF01263">
    <property type="entry name" value="Aldose_epim"/>
    <property type="match status" value="1"/>
</dbReference>
<dbReference type="EC" id="5.1.3.-" evidence="4"/>
<comment type="caution">
    <text evidence="4">The sequence shown here is derived from an EMBL/GenBank/DDBJ whole genome shotgun (WGS) entry which is preliminary data.</text>
</comment>
<organism evidence="4 5">
    <name type="scientific">Meridianimarinicoccus marinus</name>
    <dbReference type="NCBI Taxonomy" id="3231483"/>
    <lineage>
        <taxon>Bacteria</taxon>
        <taxon>Pseudomonadati</taxon>
        <taxon>Pseudomonadota</taxon>
        <taxon>Alphaproteobacteria</taxon>
        <taxon>Rhodobacterales</taxon>
        <taxon>Paracoccaceae</taxon>
        <taxon>Meridianimarinicoccus</taxon>
    </lineage>
</organism>
<dbReference type="InterPro" id="IPR014718">
    <property type="entry name" value="GH-type_carb-bd"/>
</dbReference>
<evidence type="ECO:0000256" key="3">
    <source>
        <dbReference type="ARBA" id="ARBA00023277"/>
    </source>
</evidence>
<proteinExistence type="inferred from homology"/>
<gene>
    <name evidence="4" type="ORF">AB0T83_00530</name>
</gene>
<evidence type="ECO:0000256" key="1">
    <source>
        <dbReference type="ARBA" id="ARBA00006206"/>
    </source>
</evidence>
<comment type="similarity">
    <text evidence="1">Belongs to the aldose epimerase family.</text>
</comment>
<dbReference type="InterPro" id="IPR011013">
    <property type="entry name" value="Gal_mutarotase_sf_dom"/>
</dbReference>
<accession>A0ABV3L145</accession>
<dbReference type="PANTHER" id="PTHR10091:SF49">
    <property type="entry name" value="ALDOSE 1-EPIMERASE"/>
    <property type="match status" value="1"/>
</dbReference>
<dbReference type="EMBL" id="JBFBVU010000001">
    <property type="protein sequence ID" value="MEV8465264.1"/>
    <property type="molecule type" value="Genomic_DNA"/>
</dbReference>
<evidence type="ECO:0000313" key="5">
    <source>
        <dbReference type="Proteomes" id="UP001553161"/>
    </source>
</evidence>
<keyword evidence="5" id="KW-1185">Reference proteome</keyword>
<evidence type="ECO:0000313" key="4">
    <source>
        <dbReference type="EMBL" id="MEV8465264.1"/>
    </source>
</evidence>
<dbReference type="PANTHER" id="PTHR10091">
    <property type="entry name" value="ALDOSE-1-EPIMERASE"/>
    <property type="match status" value="1"/>
</dbReference>
<evidence type="ECO:0000256" key="2">
    <source>
        <dbReference type="ARBA" id="ARBA00023235"/>
    </source>
</evidence>
<keyword evidence="3" id="KW-0119">Carbohydrate metabolism</keyword>
<dbReference type="InterPro" id="IPR047215">
    <property type="entry name" value="Galactose_mutarotase-like"/>
</dbReference>
<sequence>MTPTAPGVAPFGTHSSGETVQKITMSDGTLGVAILTLGAIVQDVRLAGVPHSLTIGTEDLAAYEGPMASAGGLIGPVVNRISEGVADLDGQAYRFERNQDGQHTCHAGTAGTHRKIWTVAERSETHVALTLTLPDGDGGFPGNRTVTARYALTEPGTLEMQVTMTTDAPTWVNFANHSYWNLDGTATYAGHRLTIDAARYCVPGPGDLATGEVRSVASTPYDFRQERTLAPGRDAKLDLNFCLSDARRAPQRVLTLTGGTSVRLELETTEPGVQIYDANGIQTGGAVGHHGEAYAAYCALAIEAQGWPDAPSHAAFPSTVLRPGETYAQITRWRFAQT</sequence>
<dbReference type="Gene3D" id="2.70.98.10">
    <property type="match status" value="1"/>
</dbReference>
<keyword evidence="2 4" id="KW-0413">Isomerase</keyword>
<protein>
    <submittedName>
        <fullName evidence="4">Aldose epimerase family protein</fullName>
        <ecNumber evidence="4">5.1.3.-</ecNumber>
    </submittedName>
</protein>
<dbReference type="GO" id="GO:0016853">
    <property type="term" value="F:isomerase activity"/>
    <property type="evidence" value="ECO:0007669"/>
    <property type="project" value="UniProtKB-KW"/>
</dbReference>
<dbReference type="Proteomes" id="UP001553161">
    <property type="component" value="Unassembled WGS sequence"/>
</dbReference>
<dbReference type="SUPFAM" id="SSF74650">
    <property type="entry name" value="Galactose mutarotase-like"/>
    <property type="match status" value="1"/>
</dbReference>
<dbReference type="CDD" id="cd09019">
    <property type="entry name" value="galactose_mutarotase_like"/>
    <property type="match status" value="1"/>
</dbReference>